<keyword evidence="3" id="KW-0396">Initiation factor</keyword>
<organism evidence="3 4">
    <name type="scientific">Paratrimastix pyriformis</name>
    <dbReference type="NCBI Taxonomy" id="342808"/>
    <lineage>
        <taxon>Eukaryota</taxon>
        <taxon>Metamonada</taxon>
        <taxon>Preaxostyla</taxon>
        <taxon>Paratrimastigidae</taxon>
        <taxon>Paratrimastix</taxon>
    </lineage>
</organism>
<dbReference type="InterPro" id="IPR000717">
    <property type="entry name" value="PCI_dom"/>
</dbReference>
<reference evidence="3" key="1">
    <citation type="journal article" date="2022" name="bioRxiv">
        <title>Genomics of Preaxostyla Flagellates Illuminates Evolutionary Transitions and the Path Towards Mitochondrial Loss.</title>
        <authorList>
            <person name="Novak L.V.F."/>
            <person name="Treitli S.C."/>
            <person name="Pyrih J."/>
            <person name="Halakuc P."/>
            <person name="Pipaliya S.V."/>
            <person name="Vacek V."/>
            <person name="Brzon O."/>
            <person name="Soukal P."/>
            <person name="Eme L."/>
            <person name="Dacks J.B."/>
            <person name="Karnkowska A."/>
            <person name="Elias M."/>
            <person name="Hampl V."/>
        </authorList>
    </citation>
    <scope>NUCLEOTIDE SEQUENCE</scope>
    <source>
        <strain evidence="3">RCP-MX</strain>
    </source>
</reference>
<name>A0ABQ8UG81_9EUKA</name>
<dbReference type="InterPro" id="IPR045237">
    <property type="entry name" value="COPS7/eIF3m"/>
</dbReference>
<dbReference type="InterPro" id="IPR036390">
    <property type="entry name" value="WH_DNA-bd_sf"/>
</dbReference>
<dbReference type="PANTHER" id="PTHR15350:SF2">
    <property type="entry name" value="EUKARYOTIC TRANSLATION INITIATION FACTOR 3 SUBUNIT M"/>
    <property type="match status" value="1"/>
</dbReference>
<accession>A0ABQ8UG81</accession>
<evidence type="ECO:0000256" key="1">
    <source>
        <dbReference type="ARBA" id="ARBA00008482"/>
    </source>
</evidence>
<evidence type="ECO:0000313" key="4">
    <source>
        <dbReference type="Proteomes" id="UP001141327"/>
    </source>
</evidence>
<feature type="domain" description="PCI" evidence="2">
    <location>
        <begin position="7"/>
        <end position="61"/>
    </location>
</feature>
<evidence type="ECO:0000313" key="3">
    <source>
        <dbReference type="EMBL" id="KAJ4458274.1"/>
    </source>
</evidence>
<dbReference type="Proteomes" id="UP001141327">
    <property type="component" value="Unassembled WGS sequence"/>
</dbReference>
<dbReference type="SUPFAM" id="SSF46785">
    <property type="entry name" value="Winged helix' DNA-binding domain"/>
    <property type="match status" value="1"/>
</dbReference>
<gene>
    <name evidence="3" type="ORF">PAPYR_6100</name>
</gene>
<dbReference type="GO" id="GO:0003743">
    <property type="term" value="F:translation initiation factor activity"/>
    <property type="evidence" value="ECO:0007669"/>
    <property type="project" value="UniProtKB-KW"/>
</dbReference>
<comment type="caution">
    <text evidence="3">The sequence shown here is derived from an EMBL/GenBank/DDBJ whole genome shotgun (WGS) entry which is preliminary data.</text>
</comment>
<dbReference type="Pfam" id="PF01399">
    <property type="entry name" value="PCI"/>
    <property type="match status" value="1"/>
</dbReference>
<dbReference type="PANTHER" id="PTHR15350">
    <property type="entry name" value="COP9 SIGNALOSOME COMPLEX SUBUNIT 7/DENDRITIC CELL PROTEIN GA17"/>
    <property type="match status" value="1"/>
</dbReference>
<keyword evidence="4" id="KW-1185">Reference proteome</keyword>
<sequence length="116" mass="12567">MEAHFPALITLAQGHHELTYAEISSACGVPESEIEDFCIAAIMKNILDAKLDQLRKIVVIKSPCALPQGAPITREHWTLLAEKLREWKENLQSLSAVCAKITHPAPASAPAPTSTA</sequence>
<proteinExistence type="inferred from homology"/>
<protein>
    <submittedName>
        <fullName evidence="3">Translation initiation factor 3 subunit M</fullName>
    </submittedName>
</protein>
<dbReference type="EMBL" id="JAPMOS010000032">
    <property type="protein sequence ID" value="KAJ4458274.1"/>
    <property type="molecule type" value="Genomic_DNA"/>
</dbReference>
<comment type="similarity">
    <text evidence="1">Belongs to the CSN7/EIF3M family. CSN7 subfamily.</text>
</comment>
<evidence type="ECO:0000259" key="2">
    <source>
        <dbReference type="Pfam" id="PF01399"/>
    </source>
</evidence>
<keyword evidence="3" id="KW-0648">Protein biosynthesis</keyword>